<dbReference type="SUPFAM" id="SSF55298">
    <property type="entry name" value="YjgF-like"/>
    <property type="match status" value="1"/>
</dbReference>
<accession>A0A5B2WUS2</accession>
<dbReference type="CDD" id="cd00448">
    <property type="entry name" value="YjgF_YER057c_UK114_family"/>
    <property type="match status" value="1"/>
</dbReference>
<dbReference type="NCBIfam" id="TIGR00004">
    <property type="entry name" value="Rid family detoxifying hydrolase"/>
    <property type="match status" value="1"/>
</dbReference>
<sequence length="128" mass="13855">MKRTPLSTPDAPAPIACYSQGARVGNFLQVSGQMPADPATGELVGPTVKEQTRQSLLNVQAVLTAAGATFDNVLMMRVYLTTYDDFWTMNEVYSTFFENVAPPARMTFYCGLPPGMLVEVDALAVLAD</sequence>
<dbReference type="FunFam" id="3.30.1330.40:FF:000001">
    <property type="entry name" value="L-PSP family endoribonuclease"/>
    <property type="match status" value="1"/>
</dbReference>
<dbReference type="Gene3D" id="3.30.1330.40">
    <property type="entry name" value="RutC-like"/>
    <property type="match status" value="1"/>
</dbReference>
<comment type="caution">
    <text evidence="2">The sequence shown here is derived from an EMBL/GenBank/DDBJ whole genome shotgun (WGS) entry which is preliminary data.</text>
</comment>
<dbReference type="Pfam" id="PF01042">
    <property type="entry name" value="Ribonuc_L-PSP"/>
    <property type="match status" value="1"/>
</dbReference>
<name>A0A5B2WUS2_9PSEU</name>
<proteinExistence type="inferred from homology"/>
<dbReference type="GO" id="GO:0019239">
    <property type="term" value="F:deaminase activity"/>
    <property type="evidence" value="ECO:0007669"/>
    <property type="project" value="TreeGrafter"/>
</dbReference>
<reference evidence="2 3" key="1">
    <citation type="submission" date="2019-09" db="EMBL/GenBank/DDBJ databases">
        <title>Goodfellowia gen. nov., a new genus of the Pseudonocardineae related to Actinoalloteichus, containing Goodfellowia coeruleoviolacea gen. nov., comb. nov. gen. nov., comb. nov.</title>
        <authorList>
            <person name="Labeda D."/>
        </authorList>
    </citation>
    <scope>NUCLEOTIDE SEQUENCE [LARGE SCALE GENOMIC DNA]</scope>
    <source>
        <strain evidence="2 3">AN110305</strain>
    </source>
</reference>
<comment type="similarity">
    <text evidence="1">Belongs to the RutC family.</text>
</comment>
<evidence type="ECO:0000313" key="3">
    <source>
        <dbReference type="Proteomes" id="UP000323454"/>
    </source>
</evidence>
<dbReference type="EMBL" id="VUOB01000060">
    <property type="protein sequence ID" value="KAA2254634.1"/>
    <property type="molecule type" value="Genomic_DNA"/>
</dbReference>
<keyword evidence="3" id="KW-1185">Reference proteome</keyword>
<gene>
    <name evidence="2" type="ORF">F0L68_29835</name>
</gene>
<dbReference type="InterPro" id="IPR035959">
    <property type="entry name" value="RutC-like_sf"/>
</dbReference>
<dbReference type="RefSeq" id="WP_149853183.1">
    <property type="nucleotide sequence ID" value="NZ_VUOB01000060.1"/>
</dbReference>
<reference evidence="2 3" key="2">
    <citation type="submission" date="2019-09" db="EMBL/GenBank/DDBJ databases">
        <authorList>
            <person name="Jin C."/>
        </authorList>
    </citation>
    <scope>NUCLEOTIDE SEQUENCE [LARGE SCALE GENOMIC DNA]</scope>
    <source>
        <strain evidence="2 3">AN110305</strain>
    </source>
</reference>
<dbReference type="PANTHER" id="PTHR11803:SF39">
    <property type="entry name" value="2-IMINOBUTANOATE_2-IMINOPROPANOATE DEAMINASE"/>
    <property type="match status" value="1"/>
</dbReference>
<dbReference type="Proteomes" id="UP000323454">
    <property type="component" value="Unassembled WGS sequence"/>
</dbReference>
<dbReference type="InterPro" id="IPR006056">
    <property type="entry name" value="RidA"/>
</dbReference>
<dbReference type="GO" id="GO:0005829">
    <property type="term" value="C:cytosol"/>
    <property type="evidence" value="ECO:0007669"/>
    <property type="project" value="TreeGrafter"/>
</dbReference>
<dbReference type="AlphaFoldDB" id="A0A5B2WUS2"/>
<dbReference type="OrthoDB" id="8684161at2"/>
<evidence type="ECO:0000256" key="1">
    <source>
        <dbReference type="ARBA" id="ARBA00010552"/>
    </source>
</evidence>
<organism evidence="2 3">
    <name type="scientific">Solihabitans fulvus</name>
    <dbReference type="NCBI Taxonomy" id="1892852"/>
    <lineage>
        <taxon>Bacteria</taxon>
        <taxon>Bacillati</taxon>
        <taxon>Actinomycetota</taxon>
        <taxon>Actinomycetes</taxon>
        <taxon>Pseudonocardiales</taxon>
        <taxon>Pseudonocardiaceae</taxon>
        <taxon>Solihabitans</taxon>
    </lineage>
</organism>
<evidence type="ECO:0000313" key="2">
    <source>
        <dbReference type="EMBL" id="KAA2254634.1"/>
    </source>
</evidence>
<dbReference type="PANTHER" id="PTHR11803">
    <property type="entry name" value="2-IMINOBUTANOATE/2-IMINOPROPANOATE DEAMINASE RIDA"/>
    <property type="match status" value="1"/>
</dbReference>
<dbReference type="InterPro" id="IPR006175">
    <property type="entry name" value="YjgF/YER057c/UK114"/>
</dbReference>
<protein>
    <submittedName>
        <fullName evidence="2">RidA family protein</fullName>
    </submittedName>
</protein>